<sequence>MRPAHSDSGFRLAQQFKLAALSYSRNRAVSALVLVQFGDTPLLLSIAQGRVVDVAEAIAPLSSWDFSIKASVDAWVRFWQTTPEPGSHDIFALIKNGEMSVEGNLHPFMANLQFMKDLLALGRESSI</sequence>
<dbReference type="Proteomes" id="UP000234328">
    <property type="component" value="Unassembled WGS sequence"/>
</dbReference>
<name>A0A2N4UCG7_9BURK</name>
<reference evidence="1 2" key="1">
    <citation type="submission" date="2017-10" db="EMBL/GenBank/DDBJ databases">
        <title>Two draft genome sequences of Pusillimonas sp. strains isolated from a nitrate- and radionuclide-contaminated groundwater in Russia.</title>
        <authorList>
            <person name="Grouzdev D.S."/>
            <person name="Tourova T.P."/>
            <person name="Goeva M.A."/>
            <person name="Babich T.L."/>
            <person name="Sokolova D.S."/>
            <person name="Abdullin R."/>
            <person name="Poltaraus A.B."/>
            <person name="Toshchakov S.V."/>
            <person name="Nazina T.N."/>
        </authorList>
    </citation>
    <scope>NUCLEOTIDE SEQUENCE [LARGE SCALE GENOMIC DNA]</scope>
    <source>
        <strain evidence="1 2">JR1/69-2-13</strain>
    </source>
</reference>
<protein>
    <recommendedName>
        <fullName evidence="3">SCP2 domain-containing protein</fullName>
    </recommendedName>
</protein>
<dbReference type="RefSeq" id="WP_102071176.1">
    <property type="nucleotide sequence ID" value="NZ_PDNV01000011.1"/>
</dbReference>
<comment type="caution">
    <text evidence="1">The sequence shown here is derived from an EMBL/GenBank/DDBJ whole genome shotgun (WGS) entry which is preliminary data.</text>
</comment>
<evidence type="ECO:0000313" key="2">
    <source>
        <dbReference type="Proteomes" id="UP000234328"/>
    </source>
</evidence>
<proteinExistence type="predicted"/>
<evidence type="ECO:0008006" key="3">
    <source>
        <dbReference type="Google" id="ProtNLM"/>
    </source>
</evidence>
<dbReference type="EMBL" id="PDNV01000011">
    <property type="protein sequence ID" value="PLC52719.1"/>
    <property type="molecule type" value="Genomic_DNA"/>
</dbReference>
<keyword evidence="2" id="KW-1185">Reference proteome</keyword>
<accession>A0A2N4UCG7</accession>
<dbReference type="AlphaFoldDB" id="A0A2N4UCG7"/>
<dbReference type="OrthoDB" id="8656051at2"/>
<gene>
    <name evidence="1" type="ORF">CR155_16715</name>
</gene>
<evidence type="ECO:0000313" key="1">
    <source>
        <dbReference type="EMBL" id="PLC52719.1"/>
    </source>
</evidence>
<organism evidence="1 2">
    <name type="scientific">Pollutimonas nitritireducens</name>
    <dbReference type="NCBI Taxonomy" id="2045209"/>
    <lineage>
        <taxon>Bacteria</taxon>
        <taxon>Pseudomonadati</taxon>
        <taxon>Pseudomonadota</taxon>
        <taxon>Betaproteobacteria</taxon>
        <taxon>Burkholderiales</taxon>
        <taxon>Alcaligenaceae</taxon>
        <taxon>Pollutimonas</taxon>
    </lineage>
</organism>